<keyword evidence="2" id="KW-1133">Transmembrane helix</keyword>
<organism evidence="3 4">
    <name type="scientific">Methylobacterium oryzihabitans</name>
    <dbReference type="NCBI Taxonomy" id="2499852"/>
    <lineage>
        <taxon>Bacteria</taxon>
        <taxon>Pseudomonadati</taxon>
        <taxon>Pseudomonadota</taxon>
        <taxon>Alphaproteobacteria</taxon>
        <taxon>Hyphomicrobiales</taxon>
        <taxon>Methylobacteriaceae</taxon>
        <taxon>Methylobacterium</taxon>
    </lineage>
</organism>
<dbReference type="AlphaFoldDB" id="A0A3S2YWM4"/>
<keyword evidence="2" id="KW-0472">Membrane</keyword>
<dbReference type="EMBL" id="SACP01000002">
    <property type="protein sequence ID" value="RVU21050.1"/>
    <property type="molecule type" value="Genomic_DNA"/>
</dbReference>
<proteinExistence type="predicted"/>
<feature type="region of interest" description="Disordered" evidence="1">
    <location>
        <begin position="323"/>
        <end position="344"/>
    </location>
</feature>
<feature type="transmembrane region" description="Helical" evidence="2">
    <location>
        <begin position="20"/>
        <end position="43"/>
    </location>
</feature>
<evidence type="ECO:0000256" key="1">
    <source>
        <dbReference type="SAM" id="MobiDB-lite"/>
    </source>
</evidence>
<evidence type="ECO:0000313" key="3">
    <source>
        <dbReference type="EMBL" id="RVU21050.1"/>
    </source>
</evidence>
<dbReference type="Pfam" id="PF09898">
    <property type="entry name" value="DUF2125"/>
    <property type="match status" value="1"/>
</dbReference>
<reference evidence="3 4" key="1">
    <citation type="submission" date="2019-01" db="EMBL/GenBank/DDBJ databases">
        <authorList>
            <person name="Chen W.-M."/>
        </authorList>
    </citation>
    <scope>NUCLEOTIDE SEQUENCE [LARGE SCALE GENOMIC DNA]</scope>
    <source>
        <strain evidence="3 4">TER-1</strain>
    </source>
</reference>
<evidence type="ECO:0000313" key="4">
    <source>
        <dbReference type="Proteomes" id="UP000286997"/>
    </source>
</evidence>
<protein>
    <submittedName>
        <fullName evidence="3">DUF2125 domain-containing protein</fullName>
    </submittedName>
</protein>
<feature type="compositionally biased region" description="Basic and acidic residues" evidence="1">
    <location>
        <begin position="325"/>
        <end position="342"/>
    </location>
</feature>
<sequence length="371" mass="39276">MDRMTSPPETAAGRKPGLRLGLFVPFGLLVLVAALWTGGWFWARAKAAQETDAWIAREAAAGRTWTCADRAIGGYPFRLELRCAALRFARSDVAFSVGPVVAVAQVYQPRHVILEATGPFHVEQDGRIGDATWTGLEGSLHLTGDGFQRASLVVDGLKGQVSGAVPRPVAFTADHLELHARPTPGRFEGDGAIDLSTRVARAGVPLLDPILGGSEPADIALDATVTRATGFRTRPLPVEMEAWRAAGGEVELTKLSLAKGDRRVQAEGTVALDPEHRPAGRFEVRTAGLEGVIAPLIGAQLGSRLGGNGAALVGNLVGQFLGGGRRQEPEAPARPGTDEGRLRPLPTVRLADGRVMVGPFAIPNVRLDPLY</sequence>
<keyword evidence="2" id="KW-0812">Transmembrane</keyword>
<comment type="caution">
    <text evidence="3">The sequence shown here is derived from an EMBL/GenBank/DDBJ whole genome shotgun (WGS) entry which is preliminary data.</text>
</comment>
<accession>A0A3S2YWM4</accession>
<dbReference type="Proteomes" id="UP000286997">
    <property type="component" value="Unassembled WGS sequence"/>
</dbReference>
<dbReference type="OrthoDB" id="7169664at2"/>
<name>A0A3S2YWM4_9HYPH</name>
<evidence type="ECO:0000256" key="2">
    <source>
        <dbReference type="SAM" id="Phobius"/>
    </source>
</evidence>
<dbReference type="InterPro" id="IPR018666">
    <property type="entry name" value="DUF2125"/>
</dbReference>
<keyword evidence="4" id="KW-1185">Reference proteome</keyword>
<gene>
    <name evidence="3" type="ORF">EOE48_02845</name>
</gene>